<evidence type="ECO:0008006" key="4">
    <source>
        <dbReference type="Google" id="ProtNLM"/>
    </source>
</evidence>
<dbReference type="Proteomes" id="UP001610335">
    <property type="component" value="Unassembled WGS sequence"/>
</dbReference>
<feature type="signal peptide" evidence="1">
    <location>
        <begin position="1"/>
        <end position="22"/>
    </location>
</feature>
<accession>A0ABR4I779</accession>
<name>A0ABR4I779_9EURO</name>
<evidence type="ECO:0000256" key="1">
    <source>
        <dbReference type="SAM" id="SignalP"/>
    </source>
</evidence>
<proteinExistence type="predicted"/>
<dbReference type="SUPFAM" id="SSF159245">
    <property type="entry name" value="AttH-like"/>
    <property type="match status" value="1"/>
</dbReference>
<dbReference type="EMBL" id="JBFXLS010000051">
    <property type="protein sequence ID" value="KAL2823594.1"/>
    <property type="molecule type" value="Genomic_DNA"/>
</dbReference>
<keyword evidence="3" id="KW-1185">Reference proteome</keyword>
<evidence type="ECO:0000313" key="2">
    <source>
        <dbReference type="EMBL" id="KAL2823594.1"/>
    </source>
</evidence>
<reference evidence="2 3" key="1">
    <citation type="submission" date="2024-07" db="EMBL/GenBank/DDBJ databases">
        <title>Section-level genome sequencing and comparative genomics of Aspergillus sections Usti and Cavernicolus.</title>
        <authorList>
            <consortium name="Lawrence Berkeley National Laboratory"/>
            <person name="Nybo J.L."/>
            <person name="Vesth T.C."/>
            <person name="Theobald S."/>
            <person name="Frisvad J.C."/>
            <person name="Larsen T.O."/>
            <person name="Kjaerboelling I."/>
            <person name="Rothschild-Mancinelli K."/>
            <person name="Lyhne E.K."/>
            <person name="Kogle M.E."/>
            <person name="Barry K."/>
            <person name="Clum A."/>
            <person name="Na H."/>
            <person name="Ledsgaard L."/>
            <person name="Lin J."/>
            <person name="Lipzen A."/>
            <person name="Kuo A."/>
            <person name="Riley R."/>
            <person name="Mondo S."/>
            <person name="LaButti K."/>
            <person name="Haridas S."/>
            <person name="Pangalinan J."/>
            <person name="Salamov A.A."/>
            <person name="Simmons B.A."/>
            <person name="Magnuson J.K."/>
            <person name="Chen J."/>
            <person name="Drula E."/>
            <person name="Henrissat B."/>
            <person name="Wiebenga A."/>
            <person name="Lubbers R.J."/>
            <person name="Gomes A.C."/>
            <person name="Makela M.R."/>
            <person name="Stajich J."/>
            <person name="Grigoriev I.V."/>
            <person name="Mortensen U.H."/>
            <person name="De vries R.P."/>
            <person name="Baker S.E."/>
            <person name="Andersen M.R."/>
        </authorList>
    </citation>
    <scope>NUCLEOTIDE SEQUENCE [LARGE SCALE GENOMIC DNA]</scope>
    <source>
        <strain evidence="2 3">CBS 600.67</strain>
    </source>
</reference>
<feature type="chain" id="PRO_5045752956" description="AttH domain-containing protein" evidence="1">
    <location>
        <begin position="23"/>
        <end position="388"/>
    </location>
</feature>
<keyword evidence="1" id="KW-0732">Signal</keyword>
<sequence length="388" mass="42943">MKSLVDLALSVGLLACHGLAQGTGDEVFAMGVGPVVLANEGPLVPNDYQRPLFSDSGFVIRGNTTAGEEFHIWIFWYRQLGKEEYVVNGDVMQVALLRGNFTEEDQSHMNNVPFMNKGQNLEDYRHPGTMRVFQKENRVTWQFEGISSTAEQGEWTVKGSYSDLDVDLNIRPRGNMFYHAGGFADLSGCENETTSTNYNCDGVAGGIIHVSASGTITANGTALAIDQAQGVHERILMASNVPSRLEVGLGRGSFWLHGWGERFSWFTFTSEQGPYAVGMVNIGNESHVTGGNLNVTIEARDHWLDPETDQVNPTGWHTTAHFENGVLEADVQAFGRVYYYWLRNGGLLIVNQMTANMVMRYSPHGGEPVTDKGGAFMEFMKTFYEQPK</sequence>
<organism evidence="2 3">
    <name type="scientific">Aspergillus cavernicola</name>
    <dbReference type="NCBI Taxonomy" id="176166"/>
    <lineage>
        <taxon>Eukaryota</taxon>
        <taxon>Fungi</taxon>
        <taxon>Dikarya</taxon>
        <taxon>Ascomycota</taxon>
        <taxon>Pezizomycotina</taxon>
        <taxon>Eurotiomycetes</taxon>
        <taxon>Eurotiomycetidae</taxon>
        <taxon>Eurotiales</taxon>
        <taxon>Aspergillaceae</taxon>
        <taxon>Aspergillus</taxon>
        <taxon>Aspergillus subgen. Nidulantes</taxon>
    </lineage>
</organism>
<comment type="caution">
    <text evidence="2">The sequence shown here is derived from an EMBL/GenBank/DDBJ whole genome shotgun (WGS) entry which is preliminary data.</text>
</comment>
<evidence type="ECO:0000313" key="3">
    <source>
        <dbReference type="Proteomes" id="UP001610335"/>
    </source>
</evidence>
<gene>
    <name evidence="2" type="ORF">BDW59DRAFT_163171</name>
</gene>
<protein>
    <recommendedName>
        <fullName evidence="4">AttH domain-containing protein</fullName>
    </recommendedName>
</protein>